<sequence length="153" mass="16842">MDNFENATFETLLIPNCGCPQRWAIGEGIGAHLMSQPELVRDMVRQTKARATDIPCSIKIRIHKDVRETVEFVKRAEFAGVDFITVHGRRKWQKSSVPVDVEAIRLVRENASVPIIANGGVFSLKEASGFARDTGVVGVMVCCAKYAGHCSPI</sequence>
<dbReference type="PANTHER" id="PTHR11082">
    <property type="entry name" value="TRNA-DIHYDROURIDINE SYNTHASE"/>
    <property type="match status" value="1"/>
</dbReference>
<proteinExistence type="predicted"/>
<gene>
    <name evidence="2" type="ORF">BJ554DRAFT_4170</name>
</gene>
<dbReference type="Proteomes" id="UP000673691">
    <property type="component" value="Unassembled WGS sequence"/>
</dbReference>
<evidence type="ECO:0000313" key="3">
    <source>
        <dbReference type="Proteomes" id="UP000673691"/>
    </source>
</evidence>
<dbReference type="InterPro" id="IPR035587">
    <property type="entry name" value="DUS-like_FMN-bd"/>
</dbReference>
<reference evidence="2 3" key="1">
    <citation type="journal article" name="Sci. Rep.">
        <title>Genome-scale phylogenetic analyses confirm Olpidium as the closest living zoosporic fungus to the non-flagellated, terrestrial fungi.</title>
        <authorList>
            <person name="Chang Y."/>
            <person name="Rochon D."/>
            <person name="Sekimoto S."/>
            <person name="Wang Y."/>
            <person name="Chovatia M."/>
            <person name="Sandor L."/>
            <person name="Salamov A."/>
            <person name="Grigoriev I.V."/>
            <person name="Stajich J.E."/>
            <person name="Spatafora J.W."/>
        </authorList>
    </citation>
    <scope>NUCLEOTIDE SEQUENCE [LARGE SCALE GENOMIC DNA]</scope>
    <source>
        <strain evidence="2">S191</strain>
    </source>
</reference>
<evidence type="ECO:0000259" key="1">
    <source>
        <dbReference type="Pfam" id="PF01207"/>
    </source>
</evidence>
<dbReference type="AlphaFoldDB" id="A0A8H8DMW0"/>
<dbReference type="OrthoDB" id="9977870at2759"/>
<evidence type="ECO:0000313" key="2">
    <source>
        <dbReference type="EMBL" id="KAG5463717.1"/>
    </source>
</evidence>
<feature type="domain" description="DUS-like FMN-binding" evidence="1">
    <location>
        <begin position="16"/>
        <end position="142"/>
    </location>
</feature>
<keyword evidence="3" id="KW-1185">Reference proteome</keyword>
<dbReference type="EMBL" id="JAEFCI010000188">
    <property type="protein sequence ID" value="KAG5463717.1"/>
    <property type="molecule type" value="Genomic_DNA"/>
</dbReference>
<dbReference type="SUPFAM" id="SSF51395">
    <property type="entry name" value="FMN-linked oxidoreductases"/>
    <property type="match status" value="1"/>
</dbReference>
<dbReference type="InterPro" id="IPR013785">
    <property type="entry name" value="Aldolase_TIM"/>
</dbReference>
<dbReference type="Pfam" id="PF01207">
    <property type="entry name" value="Dus"/>
    <property type="match status" value="1"/>
</dbReference>
<name>A0A8H8DMW0_9FUNG</name>
<organism evidence="2 3">
    <name type="scientific">Olpidium bornovanus</name>
    <dbReference type="NCBI Taxonomy" id="278681"/>
    <lineage>
        <taxon>Eukaryota</taxon>
        <taxon>Fungi</taxon>
        <taxon>Fungi incertae sedis</taxon>
        <taxon>Olpidiomycota</taxon>
        <taxon>Olpidiomycotina</taxon>
        <taxon>Olpidiomycetes</taxon>
        <taxon>Olpidiales</taxon>
        <taxon>Olpidiaceae</taxon>
        <taxon>Olpidium</taxon>
    </lineage>
</organism>
<dbReference type="GO" id="GO:0017150">
    <property type="term" value="F:tRNA dihydrouridine synthase activity"/>
    <property type="evidence" value="ECO:0007669"/>
    <property type="project" value="TreeGrafter"/>
</dbReference>
<accession>A0A8H8DMW0</accession>
<comment type="caution">
    <text evidence="2">The sequence shown here is derived from an EMBL/GenBank/DDBJ whole genome shotgun (WGS) entry which is preliminary data.</text>
</comment>
<protein>
    <submittedName>
        <fullName evidence="2">tRNA-dihydrouridine synthase</fullName>
    </submittedName>
</protein>
<dbReference type="CDD" id="cd02801">
    <property type="entry name" value="DUS_like_FMN"/>
    <property type="match status" value="1"/>
</dbReference>
<dbReference type="Gene3D" id="3.20.20.70">
    <property type="entry name" value="Aldolase class I"/>
    <property type="match status" value="1"/>
</dbReference>
<dbReference type="PANTHER" id="PTHR11082:SF31">
    <property type="entry name" value="TRNA-DIHYDROURIDINE(20A_20B) SYNTHASE [NAD(P)+]-LIKE"/>
    <property type="match status" value="1"/>
</dbReference>